<dbReference type="EMBL" id="AHHD01000824">
    <property type="protein sequence ID" value="EKG09006.1"/>
    <property type="molecule type" value="Genomic_DNA"/>
</dbReference>
<dbReference type="HOGENOM" id="CLU_133947_0_0_1"/>
<reference evidence="1 2" key="1">
    <citation type="journal article" date="2012" name="BMC Genomics">
        <title>Tools to kill: Genome of one of the most destructive plant pathogenic fungi Macrophomina phaseolina.</title>
        <authorList>
            <person name="Islam M.S."/>
            <person name="Haque M.S."/>
            <person name="Islam M.M."/>
            <person name="Emdad E.M."/>
            <person name="Halim A."/>
            <person name="Hossen Q.M.M."/>
            <person name="Hossain M.Z."/>
            <person name="Ahmed B."/>
            <person name="Rahim S."/>
            <person name="Rahman M.S."/>
            <person name="Alam M.M."/>
            <person name="Hou S."/>
            <person name="Wan X."/>
            <person name="Saito J.A."/>
            <person name="Alam M."/>
        </authorList>
    </citation>
    <scope>NUCLEOTIDE SEQUENCE [LARGE SCALE GENOMIC DNA]</scope>
    <source>
        <strain evidence="1 2">MS6</strain>
    </source>
</reference>
<evidence type="ECO:0000313" key="1">
    <source>
        <dbReference type="EMBL" id="EKG09006.1"/>
    </source>
</evidence>
<comment type="caution">
    <text evidence="1">The sequence shown here is derived from an EMBL/GenBank/DDBJ whole genome shotgun (WGS) entry which is preliminary data.</text>
</comment>
<dbReference type="InParanoid" id="K2QGY1"/>
<dbReference type="VEuPathDB" id="FungiDB:MPH_14023"/>
<sequence length="170" mass="19527">MSSCGNGCQDCGASLDDTQQLVQFGPEVIAEAIRTIASSMEDRSTEEFLVPARTTIRCDGSVLLHTSNGPLSPRSDCGKRDAVSYTFYCMFYLLSDYREACREKAKNKKKRTYESFSLYKLYATISRFAYDVIEKNLSYKDCMWRFKEAVEVYVCHDVYWDNNLKDLGRD</sequence>
<protein>
    <submittedName>
        <fullName evidence="1">Uncharacterized protein</fullName>
    </submittedName>
</protein>
<organism evidence="1 2">
    <name type="scientific">Macrophomina phaseolina (strain MS6)</name>
    <name type="common">Charcoal rot fungus</name>
    <dbReference type="NCBI Taxonomy" id="1126212"/>
    <lineage>
        <taxon>Eukaryota</taxon>
        <taxon>Fungi</taxon>
        <taxon>Dikarya</taxon>
        <taxon>Ascomycota</taxon>
        <taxon>Pezizomycotina</taxon>
        <taxon>Dothideomycetes</taxon>
        <taxon>Dothideomycetes incertae sedis</taxon>
        <taxon>Botryosphaeriales</taxon>
        <taxon>Botryosphaeriaceae</taxon>
        <taxon>Macrophomina</taxon>
    </lineage>
</organism>
<dbReference type="AlphaFoldDB" id="K2QGY1"/>
<dbReference type="Proteomes" id="UP000007129">
    <property type="component" value="Unassembled WGS sequence"/>
</dbReference>
<accession>K2QGY1</accession>
<evidence type="ECO:0000313" key="2">
    <source>
        <dbReference type="Proteomes" id="UP000007129"/>
    </source>
</evidence>
<name>K2QGY1_MACPH</name>
<gene>
    <name evidence="1" type="ORF">MPH_14023</name>
</gene>
<proteinExistence type="predicted"/>